<feature type="domain" description="STAS" evidence="7">
    <location>
        <begin position="578"/>
        <end position="764"/>
    </location>
</feature>
<evidence type="ECO:0000256" key="6">
    <source>
        <dbReference type="SAM" id="Phobius"/>
    </source>
</evidence>
<evidence type="ECO:0000256" key="2">
    <source>
        <dbReference type="ARBA" id="ARBA00022692"/>
    </source>
</evidence>
<keyword evidence="2 6" id="KW-0812">Transmembrane</keyword>
<feature type="region of interest" description="Disordered" evidence="5">
    <location>
        <begin position="663"/>
        <end position="702"/>
    </location>
</feature>
<evidence type="ECO:0000256" key="5">
    <source>
        <dbReference type="SAM" id="MobiDB-lite"/>
    </source>
</evidence>
<dbReference type="PANTHER" id="PTHR11814">
    <property type="entry name" value="SULFATE TRANSPORTER"/>
    <property type="match status" value="1"/>
</dbReference>
<dbReference type="InterPro" id="IPR018045">
    <property type="entry name" value="S04_transporter_CS"/>
</dbReference>
<protein>
    <recommendedName>
        <fullName evidence="7">STAS domain-containing protein</fullName>
    </recommendedName>
</protein>
<keyword evidence="8" id="KW-1185">Reference proteome</keyword>
<feature type="transmembrane region" description="Helical" evidence="6">
    <location>
        <begin position="228"/>
        <end position="248"/>
    </location>
</feature>
<sequence>MEINEDDKASSIANGITPFISLNRPLLTKEKYNQYADYNVHSSPSLPIWRRTLLIFISCIRSLIPLNTSEYNTSENVTSDKLISQSRDEKLSNRDKCQHIMHHFGRCMFNIFPFLRTLYTYKVKSCLFSDIIAGFTVGIMHVPQGMAYALVATLPPVYGLYTSFFPALVYFFLGTSRHISIGTMAVVSLLTGDFLDRVILEANFNEKQLGVNSTNITSQIMDKEKLRIDYATALAFTVGVIQFIMGLLRLGGLIRYFSVPMTSGFTVGVAVHVFTSQVKNVLGLKLPRFAGVFTIPLTYVAIFRNIQYANIPTLLLSGVCITILAVYKDWISPKVMKFSKIPIPVDLIIVILSTIVSYFLDLNGKYNVAIIGKVSKGIEHPKIPNISLMGAYIGDGFITAIIAISVSISLSRIFATRFHYKINTNKELIAFGVSNTISSFFHTFPASASLSRSAVLVSAGGRTQVSSLFSCLLLVLVLCFIGPLFYTVPTCCLSAIILVALKGMFLEAKDFITFWKFSLWDSLVWLLTFLCTVFLSVNYGLLLGVIVSALSVILRTQWPKLRTLGQTPNTEIYQDCKQYNNCTQYDQIKIIRYEGNLYYVCAEHFREAVYQQTGVNPVDIYARVNKYLNKIKAIEKSLCNYNLPETTDVESIQSVANLNTVNKGNRNLSDQDTLPDKSPNGHSELYKGQNLPESTSKKKNPLHHFLRKKPLTLEEKVKLEVKKKKITEKLRLVNQSLTFKFLIIDCSCWTFIDIVGADELKQVS</sequence>
<dbReference type="InterPro" id="IPR011547">
    <property type="entry name" value="SLC26A/SulP_dom"/>
</dbReference>
<dbReference type="WBParaSite" id="TREG1_107910.1">
    <property type="protein sequence ID" value="TREG1_107910.1"/>
    <property type="gene ID" value="TREG1_107910"/>
</dbReference>
<reference evidence="9" key="2">
    <citation type="submission" date="2023-11" db="UniProtKB">
        <authorList>
            <consortium name="WormBaseParasite"/>
        </authorList>
    </citation>
    <scope>IDENTIFICATION</scope>
</reference>
<dbReference type="SUPFAM" id="SSF52091">
    <property type="entry name" value="SpoIIaa-like"/>
    <property type="match status" value="1"/>
</dbReference>
<feature type="transmembrane region" description="Helical" evidence="6">
    <location>
        <begin position="309"/>
        <end position="327"/>
    </location>
</feature>
<evidence type="ECO:0000256" key="3">
    <source>
        <dbReference type="ARBA" id="ARBA00022989"/>
    </source>
</evidence>
<keyword evidence="4 6" id="KW-0472">Membrane</keyword>
<feature type="transmembrane region" description="Helical" evidence="6">
    <location>
        <begin position="525"/>
        <end position="554"/>
    </location>
</feature>
<keyword evidence="3 6" id="KW-1133">Transmembrane helix</keyword>
<dbReference type="PROSITE" id="PS01130">
    <property type="entry name" value="SLC26A"/>
    <property type="match status" value="1"/>
</dbReference>
<dbReference type="Gene3D" id="3.30.750.24">
    <property type="entry name" value="STAS domain"/>
    <property type="match status" value="1"/>
</dbReference>
<feature type="transmembrane region" description="Helical" evidence="6">
    <location>
        <begin position="397"/>
        <end position="415"/>
    </location>
</feature>
<dbReference type="GO" id="GO:0016020">
    <property type="term" value="C:membrane"/>
    <property type="evidence" value="ECO:0007669"/>
    <property type="project" value="UniProtKB-SubCell"/>
</dbReference>
<accession>A0AA85IN92</accession>
<dbReference type="Proteomes" id="UP000050795">
    <property type="component" value="Unassembled WGS sequence"/>
</dbReference>
<organism evidence="8 9">
    <name type="scientific">Trichobilharzia regenti</name>
    <name type="common">Nasal bird schistosome</name>
    <dbReference type="NCBI Taxonomy" id="157069"/>
    <lineage>
        <taxon>Eukaryota</taxon>
        <taxon>Metazoa</taxon>
        <taxon>Spiralia</taxon>
        <taxon>Lophotrochozoa</taxon>
        <taxon>Platyhelminthes</taxon>
        <taxon>Trematoda</taxon>
        <taxon>Digenea</taxon>
        <taxon>Strigeidida</taxon>
        <taxon>Schistosomatoidea</taxon>
        <taxon>Schistosomatidae</taxon>
        <taxon>Trichobilharzia</taxon>
    </lineage>
</organism>
<feature type="transmembrane region" description="Helical" evidence="6">
    <location>
        <begin position="254"/>
        <end position="274"/>
    </location>
</feature>
<feature type="transmembrane region" description="Helical" evidence="6">
    <location>
        <begin position="472"/>
        <end position="505"/>
    </location>
</feature>
<feature type="transmembrane region" description="Helical" evidence="6">
    <location>
        <begin position="286"/>
        <end position="303"/>
    </location>
</feature>
<reference evidence="8" key="1">
    <citation type="submission" date="2022-06" db="EMBL/GenBank/DDBJ databases">
        <authorList>
            <person name="Berger JAMES D."/>
            <person name="Berger JAMES D."/>
        </authorList>
    </citation>
    <scope>NUCLEOTIDE SEQUENCE [LARGE SCALE GENOMIC DNA]</scope>
</reference>
<proteinExistence type="predicted"/>
<evidence type="ECO:0000313" key="9">
    <source>
        <dbReference type="WBParaSite" id="TREG1_107910.1"/>
    </source>
</evidence>
<dbReference type="GO" id="GO:0008271">
    <property type="term" value="F:secondary active sulfate transmembrane transporter activity"/>
    <property type="evidence" value="ECO:0007669"/>
    <property type="project" value="InterPro"/>
</dbReference>
<evidence type="ECO:0000256" key="4">
    <source>
        <dbReference type="ARBA" id="ARBA00023136"/>
    </source>
</evidence>
<evidence type="ECO:0000259" key="7">
    <source>
        <dbReference type="PROSITE" id="PS50801"/>
    </source>
</evidence>
<dbReference type="InterPro" id="IPR001902">
    <property type="entry name" value="SLC26A/SulP_fam"/>
</dbReference>
<feature type="transmembrane region" description="Helical" evidence="6">
    <location>
        <begin position="148"/>
        <end position="173"/>
    </location>
</feature>
<feature type="transmembrane region" description="Helical" evidence="6">
    <location>
        <begin position="125"/>
        <end position="142"/>
    </location>
</feature>
<evidence type="ECO:0000256" key="1">
    <source>
        <dbReference type="ARBA" id="ARBA00004141"/>
    </source>
</evidence>
<dbReference type="InterPro" id="IPR002645">
    <property type="entry name" value="STAS_dom"/>
</dbReference>
<name>A0AA85IN92_TRIRE</name>
<evidence type="ECO:0000313" key="8">
    <source>
        <dbReference type="Proteomes" id="UP000050795"/>
    </source>
</evidence>
<dbReference type="NCBIfam" id="TIGR00815">
    <property type="entry name" value="sulP"/>
    <property type="match status" value="1"/>
</dbReference>
<dbReference type="InterPro" id="IPR036513">
    <property type="entry name" value="STAS_dom_sf"/>
</dbReference>
<comment type="subcellular location">
    <subcellularLocation>
        <location evidence="1">Membrane</location>
        <topology evidence="1">Multi-pass membrane protein</topology>
    </subcellularLocation>
</comment>
<dbReference type="Pfam" id="PF00916">
    <property type="entry name" value="Sulfate_transp"/>
    <property type="match status" value="1"/>
</dbReference>
<dbReference type="AlphaFoldDB" id="A0AA85IN92"/>
<dbReference type="PROSITE" id="PS50801">
    <property type="entry name" value="STAS"/>
    <property type="match status" value="1"/>
</dbReference>
<feature type="transmembrane region" description="Helical" evidence="6">
    <location>
        <begin position="339"/>
        <end position="360"/>
    </location>
</feature>
<feature type="compositionally biased region" description="Polar residues" evidence="5">
    <location>
        <begin position="663"/>
        <end position="672"/>
    </location>
</feature>